<dbReference type="Proteomes" id="UP001215598">
    <property type="component" value="Unassembled WGS sequence"/>
</dbReference>
<evidence type="ECO:0000313" key="2">
    <source>
        <dbReference type="Proteomes" id="UP001215598"/>
    </source>
</evidence>
<evidence type="ECO:0000313" key="1">
    <source>
        <dbReference type="EMBL" id="KAJ7784697.1"/>
    </source>
</evidence>
<keyword evidence="2" id="KW-1185">Reference proteome</keyword>
<sequence>MSDEGLLALPNEILILVFHYTRDPFPIYLLSTMCRRLHFLALPIYLSRLGVCHDAESTEGCNISIAALLTSLFLNVAQSLSCALSTPKDVARFTRLCRRFSRIEAAELRFNPPSHDYTGESQAAYYTEVVKTLNVVLEKACESLTVDIVLGASAPTISRISRRNRLQARAPKRGPIPGLLTSSISLSPAAFRQRTLSTFKLHSDIVFSPHCLAWTIDVLNSFPLTVISIDAPTVQTSVLDALLSVTEIPTLCDMSILNCRIRPSQMHLFLCRHPSITRLHLGNVIVPPMQERLPPDHLPQLTTLSAAAAQVAYLLHTLDRTVALREIRVLSHMTQLDLIFTDTSLRPVVSRLEPVSLSLVLPVLANLPRLPTSVGEHFGDDSALKLVTALEFVFGDDNIAFNKLADYVSLTPWCAPFPGLRNVELVGFNSTYSVELAREAFQHHAPNIERLVIGDVEYPLDED</sequence>
<dbReference type="AlphaFoldDB" id="A0AAD7KHB4"/>
<protein>
    <recommendedName>
        <fullName evidence="3">F-box domain-containing protein</fullName>
    </recommendedName>
</protein>
<reference evidence="1" key="1">
    <citation type="submission" date="2023-03" db="EMBL/GenBank/DDBJ databases">
        <title>Massive genome expansion in bonnet fungi (Mycena s.s.) driven by repeated elements and novel gene families across ecological guilds.</title>
        <authorList>
            <consortium name="Lawrence Berkeley National Laboratory"/>
            <person name="Harder C.B."/>
            <person name="Miyauchi S."/>
            <person name="Viragh M."/>
            <person name="Kuo A."/>
            <person name="Thoen E."/>
            <person name="Andreopoulos B."/>
            <person name="Lu D."/>
            <person name="Skrede I."/>
            <person name="Drula E."/>
            <person name="Henrissat B."/>
            <person name="Morin E."/>
            <person name="Kohler A."/>
            <person name="Barry K."/>
            <person name="LaButti K."/>
            <person name="Morin E."/>
            <person name="Salamov A."/>
            <person name="Lipzen A."/>
            <person name="Mereny Z."/>
            <person name="Hegedus B."/>
            <person name="Baldrian P."/>
            <person name="Stursova M."/>
            <person name="Weitz H."/>
            <person name="Taylor A."/>
            <person name="Grigoriev I.V."/>
            <person name="Nagy L.G."/>
            <person name="Martin F."/>
            <person name="Kauserud H."/>
        </authorList>
    </citation>
    <scope>NUCLEOTIDE SEQUENCE</scope>
    <source>
        <strain evidence="1">CBHHK182m</strain>
    </source>
</reference>
<dbReference type="EMBL" id="JARKIB010000002">
    <property type="protein sequence ID" value="KAJ7784697.1"/>
    <property type="molecule type" value="Genomic_DNA"/>
</dbReference>
<organism evidence="1 2">
    <name type="scientific">Mycena metata</name>
    <dbReference type="NCBI Taxonomy" id="1033252"/>
    <lineage>
        <taxon>Eukaryota</taxon>
        <taxon>Fungi</taxon>
        <taxon>Dikarya</taxon>
        <taxon>Basidiomycota</taxon>
        <taxon>Agaricomycotina</taxon>
        <taxon>Agaricomycetes</taxon>
        <taxon>Agaricomycetidae</taxon>
        <taxon>Agaricales</taxon>
        <taxon>Marasmiineae</taxon>
        <taxon>Mycenaceae</taxon>
        <taxon>Mycena</taxon>
    </lineage>
</organism>
<gene>
    <name evidence="1" type="ORF">B0H16DRAFT_1493453</name>
</gene>
<comment type="caution">
    <text evidence="1">The sequence shown here is derived from an EMBL/GenBank/DDBJ whole genome shotgun (WGS) entry which is preliminary data.</text>
</comment>
<name>A0AAD7KHB4_9AGAR</name>
<accession>A0AAD7KHB4</accession>
<proteinExistence type="predicted"/>
<evidence type="ECO:0008006" key="3">
    <source>
        <dbReference type="Google" id="ProtNLM"/>
    </source>
</evidence>